<dbReference type="Proteomes" id="UP001345219">
    <property type="component" value="Chromosome 7"/>
</dbReference>
<sequence>MRNSKDQRRKVQLQPDDIRSLHHGHGVQPFPLCSLMKFISVSLRSFITSYMQSRQRKIEDKTLDEASKIKAIEQQDVERPEVDLFLCLFSRHSRLFALFQIHSLISPESICDKKKQKIK</sequence>
<keyword evidence="3" id="KW-1185">Reference proteome</keyword>
<dbReference type="EMBL" id="JAXIOK010000007">
    <property type="protein sequence ID" value="KAK4766829.1"/>
    <property type="molecule type" value="Genomic_DNA"/>
</dbReference>
<evidence type="ECO:0000313" key="3">
    <source>
        <dbReference type="Proteomes" id="UP001345219"/>
    </source>
</evidence>
<proteinExistence type="predicted"/>
<name>A0AAN7KKP7_9MYRT</name>
<evidence type="ECO:0000313" key="2">
    <source>
        <dbReference type="EMBL" id="KAK4766829.1"/>
    </source>
</evidence>
<evidence type="ECO:0000256" key="1">
    <source>
        <dbReference type="SAM" id="MobiDB-lite"/>
    </source>
</evidence>
<dbReference type="AlphaFoldDB" id="A0AAN7KKP7"/>
<organism evidence="2 3">
    <name type="scientific">Trapa incisa</name>
    <dbReference type="NCBI Taxonomy" id="236973"/>
    <lineage>
        <taxon>Eukaryota</taxon>
        <taxon>Viridiplantae</taxon>
        <taxon>Streptophyta</taxon>
        <taxon>Embryophyta</taxon>
        <taxon>Tracheophyta</taxon>
        <taxon>Spermatophyta</taxon>
        <taxon>Magnoliopsida</taxon>
        <taxon>eudicotyledons</taxon>
        <taxon>Gunneridae</taxon>
        <taxon>Pentapetalae</taxon>
        <taxon>rosids</taxon>
        <taxon>malvids</taxon>
        <taxon>Myrtales</taxon>
        <taxon>Lythraceae</taxon>
        <taxon>Trapa</taxon>
    </lineage>
</organism>
<protein>
    <submittedName>
        <fullName evidence="2">Uncharacterized protein</fullName>
    </submittedName>
</protein>
<comment type="caution">
    <text evidence="2">The sequence shown here is derived from an EMBL/GenBank/DDBJ whole genome shotgun (WGS) entry which is preliminary data.</text>
</comment>
<gene>
    <name evidence="2" type="ORF">SAY87_008471</name>
</gene>
<feature type="region of interest" description="Disordered" evidence="1">
    <location>
        <begin position="1"/>
        <end position="25"/>
    </location>
</feature>
<reference evidence="2 3" key="1">
    <citation type="journal article" date="2023" name="Hortic Res">
        <title>Pangenome of water caltrop reveals structural variations and asymmetric subgenome divergence after allopolyploidization.</title>
        <authorList>
            <person name="Zhang X."/>
            <person name="Chen Y."/>
            <person name="Wang L."/>
            <person name="Yuan Y."/>
            <person name="Fang M."/>
            <person name="Shi L."/>
            <person name="Lu R."/>
            <person name="Comes H.P."/>
            <person name="Ma Y."/>
            <person name="Chen Y."/>
            <person name="Huang G."/>
            <person name="Zhou Y."/>
            <person name="Zheng Z."/>
            <person name="Qiu Y."/>
        </authorList>
    </citation>
    <scope>NUCLEOTIDE SEQUENCE [LARGE SCALE GENOMIC DNA]</scope>
    <source>
        <tissue evidence="2">Roots</tissue>
    </source>
</reference>
<accession>A0AAN7KKP7</accession>